<dbReference type="AlphaFoldDB" id="A0A7S2GFU8"/>
<accession>A0A7S2GFU8</accession>
<dbReference type="EMBL" id="HBGS01041250">
    <property type="protein sequence ID" value="CAD9450911.1"/>
    <property type="molecule type" value="Transcribed_RNA"/>
</dbReference>
<sequence length="118" mass="12851">MTRLAIQLISLALLVCSINSAGFETCLRERLIEKNNDLSRSDVVSCSGLDSDDQDTCELKCTLEAIGVYWACAVECIVNESPDACILTKCPAEVVAYDIPCLNVCTNTTKLERSTLIV</sequence>
<reference evidence="2" key="1">
    <citation type="submission" date="2021-01" db="EMBL/GenBank/DDBJ databases">
        <authorList>
            <person name="Corre E."/>
            <person name="Pelletier E."/>
            <person name="Niang G."/>
            <person name="Scheremetjew M."/>
            <person name="Finn R."/>
            <person name="Kale V."/>
            <person name="Holt S."/>
            <person name="Cochrane G."/>
            <person name="Meng A."/>
            <person name="Brown T."/>
            <person name="Cohen L."/>
        </authorList>
    </citation>
    <scope>NUCLEOTIDE SEQUENCE</scope>
    <source>
        <strain evidence="2">CCMP1381</strain>
    </source>
</reference>
<feature type="chain" id="PRO_5031091628" evidence="1">
    <location>
        <begin position="21"/>
        <end position="118"/>
    </location>
</feature>
<name>A0A7S2GFU8_9STRA</name>
<organism evidence="2">
    <name type="scientific">Octactis speculum</name>
    <dbReference type="NCBI Taxonomy" id="3111310"/>
    <lineage>
        <taxon>Eukaryota</taxon>
        <taxon>Sar</taxon>
        <taxon>Stramenopiles</taxon>
        <taxon>Ochrophyta</taxon>
        <taxon>Dictyochophyceae</taxon>
        <taxon>Dictyochales</taxon>
        <taxon>Dictyochaceae</taxon>
        <taxon>Octactis</taxon>
    </lineage>
</organism>
<keyword evidence="1" id="KW-0732">Signal</keyword>
<protein>
    <submittedName>
        <fullName evidence="2">Uncharacterized protein</fullName>
    </submittedName>
</protein>
<feature type="signal peptide" evidence="1">
    <location>
        <begin position="1"/>
        <end position="20"/>
    </location>
</feature>
<evidence type="ECO:0000313" key="2">
    <source>
        <dbReference type="EMBL" id="CAD9450911.1"/>
    </source>
</evidence>
<evidence type="ECO:0000256" key="1">
    <source>
        <dbReference type="SAM" id="SignalP"/>
    </source>
</evidence>
<gene>
    <name evidence="2" type="ORF">DSPE1174_LOCUS21248</name>
</gene>
<proteinExistence type="predicted"/>